<dbReference type="AlphaFoldDB" id="A0AAN6PD84"/>
<evidence type="ECO:0000313" key="5">
    <source>
        <dbReference type="Proteomes" id="UP001303115"/>
    </source>
</evidence>
<dbReference type="Proteomes" id="UP001303115">
    <property type="component" value="Unassembled WGS sequence"/>
</dbReference>
<comment type="caution">
    <text evidence="4">The sequence shown here is derived from an EMBL/GenBank/DDBJ whole genome shotgun (WGS) entry which is preliminary data.</text>
</comment>
<dbReference type="PRINTS" id="PR00081">
    <property type="entry name" value="GDHRDH"/>
</dbReference>
<proteinExistence type="inferred from homology"/>
<reference evidence="5" key="1">
    <citation type="journal article" date="2023" name="Mol. Phylogenet. Evol.">
        <title>Genome-scale phylogeny and comparative genomics of the fungal order Sordariales.</title>
        <authorList>
            <person name="Hensen N."/>
            <person name="Bonometti L."/>
            <person name="Westerberg I."/>
            <person name="Brannstrom I.O."/>
            <person name="Guillou S."/>
            <person name="Cros-Aarteil S."/>
            <person name="Calhoun S."/>
            <person name="Haridas S."/>
            <person name="Kuo A."/>
            <person name="Mondo S."/>
            <person name="Pangilinan J."/>
            <person name="Riley R."/>
            <person name="LaButti K."/>
            <person name="Andreopoulos B."/>
            <person name="Lipzen A."/>
            <person name="Chen C."/>
            <person name="Yan M."/>
            <person name="Daum C."/>
            <person name="Ng V."/>
            <person name="Clum A."/>
            <person name="Steindorff A."/>
            <person name="Ohm R.A."/>
            <person name="Martin F."/>
            <person name="Silar P."/>
            <person name="Natvig D.O."/>
            <person name="Lalanne C."/>
            <person name="Gautier V."/>
            <person name="Ament-Velasquez S.L."/>
            <person name="Kruys A."/>
            <person name="Hutchinson M.I."/>
            <person name="Powell A.J."/>
            <person name="Barry K."/>
            <person name="Miller A.N."/>
            <person name="Grigoriev I.V."/>
            <person name="Debuchy R."/>
            <person name="Gladieux P."/>
            <person name="Hiltunen Thoren M."/>
            <person name="Johannesson H."/>
        </authorList>
    </citation>
    <scope>NUCLEOTIDE SEQUENCE [LARGE SCALE GENOMIC DNA]</scope>
    <source>
        <strain evidence="5">CBS 284.82</strain>
    </source>
</reference>
<dbReference type="InterPro" id="IPR052178">
    <property type="entry name" value="Sec_Metab_Biosynth_SDR"/>
</dbReference>
<evidence type="ECO:0000256" key="1">
    <source>
        <dbReference type="ARBA" id="ARBA00006484"/>
    </source>
</evidence>
<dbReference type="CDD" id="cd05233">
    <property type="entry name" value="SDR_c"/>
    <property type="match status" value="1"/>
</dbReference>
<dbReference type="PANTHER" id="PTHR43618:SF18">
    <property type="entry name" value="SHORT CHAIN DEHYDROGENASE_REDUCTASE FAMILY (AFU_ORTHOLOGUE AFUA_5G12480)"/>
    <property type="match status" value="1"/>
</dbReference>
<gene>
    <name evidence="4" type="ORF">C8A01DRAFT_48441</name>
</gene>
<dbReference type="Pfam" id="PF13561">
    <property type="entry name" value="adh_short_C2"/>
    <property type="match status" value="1"/>
</dbReference>
<name>A0AAN6PD84_9PEZI</name>
<evidence type="ECO:0000256" key="2">
    <source>
        <dbReference type="ARBA" id="ARBA00022857"/>
    </source>
</evidence>
<organism evidence="4 5">
    <name type="scientific">Parachaetomium inaequale</name>
    <dbReference type="NCBI Taxonomy" id="2588326"/>
    <lineage>
        <taxon>Eukaryota</taxon>
        <taxon>Fungi</taxon>
        <taxon>Dikarya</taxon>
        <taxon>Ascomycota</taxon>
        <taxon>Pezizomycotina</taxon>
        <taxon>Sordariomycetes</taxon>
        <taxon>Sordariomycetidae</taxon>
        <taxon>Sordariales</taxon>
        <taxon>Chaetomiaceae</taxon>
        <taxon>Parachaetomium</taxon>
    </lineage>
</organism>
<keyword evidence="3" id="KW-0560">Oxidoreductase</keyword>
<dbReference type="InterPro" id="IPR036291">
    <property type="entry name" value="NAD(P)-bd_dom_sf"/>
</dbReference>
<evidence type="ECO:0000313" key="4">
    <source>
        <dbReference type="EMBL" id="KAK4035345.1"/>
    </source>
</evidence>
<dbReference type="SUPFAM" id="SSF51735">
    <property type="entry name" value="NAD(P)-binding Rossmann-fold domains"/>
    <property type="match status" value="1"/>
</dbReference>
<dbReference type="InterPro" id="IPR020904">
    <property type="entry name" value="Sc_DH/Rdtase_CS"/>
</dbReference>
<dbReference type="PANTHER" id="PTHR43618">
    <property type="entry name" value="7-ALPHA-HYDROXYSTEROID DEHYDROGENASE"/>
    <property type="match status" value="1"/>
</dbReference>
<evidence type="ECO:0000256" key="3">
    <source>
        <dbReference type="ARBA" id="ARBA00023002"/>
    </source>
</evidence>
<dbReference type="InterPro" id="IPR002347">
    <property type="entry name" value="SDR_fam"/>
</dbReference>
<dbReference type="GO" id="GO:0016491">
    <property type="term" value="F:oxidoreductase activity"/>
    <property type="evidence" value="ECO:0007669"/>
    <property type="project" value="UniProtKB-KW"/>
</dbReference>
<protein>
    <submittedName>
        <fullName evidence="4">Uncharacterized protein</fullName>
    </submittedName>
</protein>
<keyword evidence="5" id="KW-1185">Reference proteome</keyword>
<sequence length="302" mass="31279">MGSNLDAASLFRVDGMVAVVTGGGTGIGFTMARALAINGAKRVYLLGRRLDVLAAAAAEHPTIFVPIQCDVTAHASLQSAVDQISAQSGYINLLIANSGVAGPTAHWDPSLPISQVRSKLFSQAVMDATTSTLNVNVTGAFFTMVAFLELLDQGNKMALKGGFGKPLAEGSDVPGVQSQIVVTSSIAAFSRMAMSSPAYAAGKAAILHLTKHASSNLAVYGIRANALAPGLFPSELASGLIGGRDPSKETYDDPRYIPSRRFGGDEEMAGMLLYLASRAGAYTNGAVLMADGGRSAVMRSSY</sequence>
<dbReference type="Pfam" id="PF00106">
    <property type="entry name" value="adh_short"/>
    <property type="match status" value="1"/>
</dbReference>
<keyword evidence="2" id="KW-0521">NADP</keyword>
<comment type="similarity">
    <text evidence="1">Belongs to the short-chain dehydrogenases/reductases (SDR) family.</text>
</comment>
<dbReference type="Gene3D" id="3.40.50.720">
    <property type="entry name" value="NAD(P)-binding Rossmann-like Domain"/>
    <property type="match status" value="1"/>
</dbReference>
<dbReference type="EMBL" id="MU854447">
    <property type="protein sequence ID" value="KAK4035345.1"/>
    <property type="molecule type" value="Genomic_DNA"/>
</dbReference>
<accession>A0AAN6PD84</accession>
<dbReference type="PROSITE" id="PS00061">
    <property type="entry name" value="ADH_SHORT"/>
    <property type="match status" value="1"/>
</dbReference>